<dbReference type="InterPro" id="IPR029028">
    <property type="entry name" value="Alpha/beta_knot_MTases"/>
</dbReference>
<dbReference type="EC" id="2.1.1.193" evidence="10"/>
<feature type="domain" description="Ribosomal RNA small subunit methyltransferase E PUA-like" evidence="12">
    <location>
        <begin position="16"/>
        <end position="62"/>
    </location>
</feature>
<dbReference type="KEGG" id="cha:CHAB381_0412"/>
<keyword evidence="6 10" id="KW-0808">Transferase</keyword>
<dbReference type="Pfam" id="PF20260">
    <property type="entry name" value="PUA_4"/>
    <property type="match status" value="1"/>
</dbReference>
<dbReference type="CDD" id="cd18084">
    <property type="entry name" value="RsmE-like"/>
    <property type="match status" value="1"/>
</dbReference>
<evidence type="ECO:0000256" key="6">
    <source>
        <dbReference type="ARBA" id="ARBA00022679"/>
    </source>
</evidence>
<evidence type="ECO:0000256" key="9">
    <source>
        <dbReference type="ARBA" id="ARBA00047944"/>
    </source>
</evidence>
<evidence type="ECO:0000256" key="2">
    <source>
        <dbReference type="ARBA" id="ARBA00005528"/>
    </source>
</evidence>
<dbReference type="SUPFAM" id="SSF75217">
    <property type="entry name" value="alpha/beta knot"/>
    <property type="match status" value="1"/>
</dbReference>
<dbReference type="OrthoDB" id="9815641at2"/>
<gene>
    <name evidence="13" type="ordered locus">CHAB381_0412</name>
</gene>
<accession>A7I0H0</accession>
<dbReference type="Gene3D" id="3.40.1280.10">
    <property type="match status" value="1"/>
</dbReference>
<comment type="function">
    <text evidence="8 10">Specifically methylates the N3 position of the uracil ring of uridine 1498 (m3U1498) in 16S rRNA. Acts on the fully assembled 30S ribosomal subunit.</text>
</comment>
<evidence type="ECO:0000256" key="3">
    <source>
        <dbReference type="ARBA" id="ARBA00022490"/>
    </source>
</evidence>
<feature type="domain" description="Ribosomal RNA small subunit methyltransferase E methyltransferase" evidence="11">
    <location>
        <begin position="73"/>
        <end position="216"/>
    </location>
</feature>
<dbReference type="InterPro" id="IPR006700">
    <property type="entry name" value="RsmE"/>
</dbReference>
<evidence type="ECO:0000313" key="13">
    <source>
        <dbReference type="EMBL" id="ABS52502.1"/>
    </source>
</evidence>
<evidence type="ECO:0000313" key="14">
    <source>
        <dbReference type="Proteomes" id="UP000002407"/>
    </source>
</evidence>
<dbReference type="GO" id="GO:0070475">
    <property type="term" value="P:rRNA base methylation"/>
    <property type="evidence" value="ECO:0007669"/>
    <property type="project" value="TreeGrafter"/>
</dbReference>
<dbReference type="GO" id="GO:0005737">
    <property type="term" value="C:cytoplasm"/>
    <property type="evidence" value="ECO:0007669"/>
    <property type="project" value="UniProtKB-SubCell"/>
</dbReference>
<dbReference type="GO" id="GO:0070042">
    <property type="term" value="F:rRNA (uridine-N3-)-methyltransferase activity"/>
    <property type="evidence" value="ECO:0007669"/>
    <property type="project" value="TreeGrafter"/>
</dbReference>
<keyword evidence="5 10" id="KW-0489">Methyltransferase</keyword>
<dbReference type="AlphaFoldDB" id="A7I0H0"/>
<dbReference type="RefSeq" id="WP_012108294.1">
    <property type="nucleotide sequence ID" value="NC_009714.1"/>
</dbReference>
<keyword evidence="3 10" id="KW-0963">Cytoplasm</keyword>
<evidence type="ECO:0000256" key="5">
    <source>
        <dbReference type="ARBA" id="ARBA00022603"/>
    </source>
</evidence>
<dbReference type="HOGENOM" id="CLU_067442_6_0_7"/>
<dbReference type="InterPro" id="IPR029026">
    <property type="entry name" value="tRNA_m1G_MTases_N"/>
</dbReference>
<dbReference type="PANTHER" id="PTHR30027">
    <property type="entry name" value="RIBOSOMAL RNA SMALL SUBUNIT METHYLTRANSFERASE E"/>
    <property type="match status" value="1"/>
</dbReference>
<dbReference type="PANTHER" id="PTHR30027:SF3">
    <property type="entry name" value="16S RRNA (URACIL(1498)-N(3))-METHYLTRANSFERASE"/>
    <property type="match status" value="1"/>
</dbReference>
<comment type="catalytic activity">
    <reaction evidence="9 10">
        <text>uridine(1498) in 16S rRNA + S-adenosyl-L-methionine = N(3)-methyluridine(1498) in 16S rRNA + S-adenosyl-L-homocysteine + H(+)</text>
        <dbReference type="Rhea" id="RHEA:42920"/>
        <dbReference type="Rhea" id="RHEA-COMP:10283"/>
        <dbReference type="Rhea" id="RHEA-COMP:10284"/>
        <dbReference type="ChEBI" id="CHEBI:15378"/>
        <dbReference type="ChEBI" id="CHEBI:57856"/>
        <dbReference type="ChEBI" id="CHEBI:59789"/>
        <dbReference type="ChEBI" id="CHEBI:65315"/>
        <dbReference type="ChEBI" id="CHEBI:74502"/>
        <dbReference type="EC" id="2.1.1.193"/>
    </reaction>
</comment>
<sequence length="219" mass="24992">MVYFYDETAGNEQLKITNEQFSHLKARRLKAGERIDVRNLKDGFNYIYEIMEISRKEALCELIFKNSVIEKTPDFTVAWAVVENAVIEKTLPSLNEIGIGKVILVYSDFSQKNIKPDLKRMERILINSSQQCGRNSILEIEILNSSDELSKKFQDKISLIDFGGKSLEIFGNDEIAFVGPEGGFSERERKLFKNSYAINSPYILRSNTAILSVCAKLLF</sequence>
<dbReference type="STRING" id="360107.CHAB381_0412"/>
<dbReference type="Proteomes" id="UP000002407">
    <property type="component" value="Chromosome"/>
</dbReference>
<dbReference type="InterPro" id="IPR046886">
    <property type="entry name" value="RsmE_MTase_dom"/>
</dbReference>
<evidence type="ECO:0000256" key="10">
    <source>
        <dbReference type="PIRNR" id="PIRNR015601"/>
    </source>
</evidence>
<keyword evidence="7 10" id="KW-0949">S-adenosyl-L-methionine</keyword>
<evidence type="ECO:0000256" key="7">
    <source>
        <dbReference type="ARBA" id="ARBA00022691"/>
    </source>
</evidence>
<comment type="subcellular location">
    <subcellularLocation>
        <location evidence="1 10">Cytoplasm</location>
    </subcellularLocation>
</comment>
<keyword evidence="14" id="KW-1185">Reference proteome</keyword>
<name>A7I0H0_CAMHC</name>
<evidence type="ECO:0000259" key="12">
    <source>
        <dbReference type="Pfam" id="PF20260"/>
    </source>
</evidence>
<dbReference type="EMBL" id="CP000776">
    <property type="protein sequence ID" value="ABS52502.1"/>
    <property type="molecule type" value="Genomic_DNA"/>
</dbReference>
<dbReference type="eggNOG" id="COG1385">
    <property type="taxonomic scope" value="Bacteria"/>
</dbReference>
<dbReference type="Pfam" id="PF04452">
    <property type="entry name" value="Methyltrans_RNA"/>
    <property type="match status" value="1"/>
</dbReference>
<dbReference type="PIRSF" id="PIRSF015601">
    <property type="entry name" value="MTase_slr0722"/>
    <property type="match status" value="1"/>
</dbReference>
<reference evidence="14" key="1">
    <citation type="submission" date="2007-07" db="EMBL/GenBank/DDBJ databases">
        <title>Complete genome sequence of Campylobacter hominis ATCC BAA-381, a commensal isolated from the human gastrointestinal tract.</title>
        <authorList>
            <person name="Fouts D.E."/>
            <person name="Mongodin E.F."/>
            <person name="Puiu D."/>
            <person name="Sebastian Y."/>
            <person name="Miller W.G."/>
            <person name="Mandrell R.E."/>
            <person name="Nelson K.E."/>
        </authorList>
    </citation>
    <scope>NUCLEOTIDE SEQUENCE [LARGE SCALE GENOMIC DNA]</scope>
    <source>
        <strain evidence="14">ATCC BAA-381 / LMG 19568 / NCTC 13146 / CH001A</strain>
    </source>
</reference>
<organism evidence="13 14">
    <name type="scientific">Campylobacter hominis (strain ATCC BAA-381 / DSM 21671 / CCUG 45161 / LMG 19568 / NCTC 13146 / CH001A)</name>
    <dbReference type="NCBI Taxonomy" id="360107"/>
    <lineage>
        <taxon>Bacteria</taxon>
        <taxon>Pseudomonadati</taxon>
        <taxon>Campylobacterota</taxon>
        <taxon>Epsilonproteobacteria</taxon>
        <taxon>Campylobacterales</taxon>
        <taxon>Campylobacteraceae</taxon>
        <taxon>Campylobacter</taxon>
    </lineage>
</organism>
<dbReference type="NCBIfam" id="NF008695">
    <property type="entry name" value="PRK11713.3-3"/>
    <property type="match status" value="1"/>
</dbReference>
<evidence type="ECO:0000259" key="11">
    <source>
        <dbReference type="Pfam" id="PF04452"/>
    </source>
</evidence>
<protein>
    <recommendedName>
        <fullName evidence="10">Ribosomal RNA small subunit methyltransferase E</fullName>
        <ecNumber evidence="10">2.1.1.193</ecNumber>
    </recommendedName>
</protein>
<evidence type="ECO:0000256" key="4">
    <source>
        <dbReference type="ARBA" id="ARBA00022552"/>
    </source>
</evidence>
<proteinExistence type="inferred from homology"/>
<evidence type="ECO:0000256" key="1">
    <source>
        <dbReference type="ARBA" id="ARBA00004496"/>
    </source>
</evidence>
<evidence type="ECO:0000256" key="8">
    <source>
        <dbReference type="ARBA" id="ARBA00025699"/>
    </source>
</evidence>
<dbReference type="NCBIfam" id="TIGR00046">
    <property type="entry name" value="RsmE family RNA methyltransferase"/>
    <property type="match status" value="1"/>
</dbReference>
<dbReference type="InterPro" id="IPR046887">
    <property type="entry name" value="RsmE_PUA-like"/>
</dbReference>
<comment type="similarity">
    <text evidence="2 10">Belongs to the RNA methyltransferase RsmE family.</text>
</comment>
<keyword evidence="4 10" id="KW-0698">rRNA processing</keyword>